<evidence type="ECO:0000256" key="5">
    <source>
        <dbReference type="ARBA" id="ARBA00022989"/>
    </source>
</evidence>
<evidence type="ECO:0000256" key="4">
    <source>
        <dbReference type="ARBA" id="ARBA00022692"/>
    </source>
</evidence>
<dbReference type="InterPro" id="IPR035906">
    <property type="entry name" value="MetI-like_sf"/>
</dbReference>
<comment type="subcellular location">
    <subcellularLocation>
        <location evidence="1 7">Cell membrane</location>
        <topology evidence="1 7">Multi-pass membrane protein</topology>
    </subcellularLocation>
</comment>
<evidence type="ECO:0000256" key="2">
    <source>
        <dbReference type="ARBA" id="ARBA00022448"/>
    </source>
</evidence>
<feature type="transmembrane region" description="Helical" evidence="7">
    <location>
        <begin position="184"/>
        <end position="207"/>
    </location>
</feature>
<dbReference type="Pfam" id="PF00528">
    <property type="entry name" value="BPD_transp_1"/>
    <property type="match status" value="1"/>
</dbReference>
<evidence type="ECO:0000256" key="6">
    <source>
        <dbReference type="ARBA" id="ARBA00023136"/>
    </source>
</evidence>
<comment type="similarity">
    <text evidence="7">Belongs to the binding-protein-dependent transport system permease family.</text>
</comment>
<dbReference type="RefSeq" id="WP_340336638.1">
    <property type="nucleotide sequence ID" value="NZ_JBBKZS010000007.1"/>
</dbReference>
<dbReference type="PROSITE" id="PS50928">
    <property type="entry name" value="ABC_TM1"/>
    <property type="match status" value="1"/>
</dbReference>
<comment type="caution">
    <text evidence="9">The sequence shown here is derived from an EMBL/GenBank/DDBJ whole genome shotgun (WGS) entry which is preliminary data.</text>
</comment>
<gene>
    <name evidence="9" type="ORF">WKW79_18495</name>
</gene>
<evidence type="ECO:0000256" key="1">
    <source>
        <dbReference type="ARBA" id="ARBA00004651"/>
    </source>
</evidence>
<feature type="transmembrane region" description="Helical" evidence="7">
    <location>
        <begin position="227"/>
        <end position="246"/>
    </location>
</feature>
<name>A0ABU8X9W9_9BURK</name>
<accession>A0ABU8X9W9</accession>
<proteinExistence type="inferred from homology"/>
<dbReference type="Proteomes" id="UP001367030">
    <property type="component" value="Unassembled WGS sequence"/>
</dbReference>
<protein>
    <submittedName>
        <fullName evidence="9">ABC transporter permease</fullName>
    </submittedName>
</protein>
<keyword evidence="6 7" id="KW-0472">Membrane</keyword>
<dbReference type="EMBL" id="JBBKZS010000007">
    <property type="protein sequence ID" value="MEJ8856573.1"/>
    <property type="molecule type" value="Genomic_DNA"/>
</dbReference>
<dbReference type="SUPFAM" id="SSF161098">
    <property type="entry name" value="MetI-like"/>
    <property type="match status" value="1"/>
</dbReference>
<dbReference type="Gene3D" id="1.10.3720.10">
    <property type="entry name" value="MetI-like"/>
    <property type="match status" value="1"/>
</dbReference>
<feature type="transmembrane region" description="Helical" evidence="7">
    <location>
        <begin position="67"/>
        <end position="91"/>
    </location>
</feature>
<feature type="domain" description="ABC transmembrane type-1" evidence="8">
    <location>
        <begin position="65"/>
        <end position="249"/>
    </location>
</feature>
<dbReference type="PANTHER" id="PTHR30151:SF0">
    <property type="entry name" value="ABC TRANSPORTER PERMEASE PROTEIN MJ0413-RELATED"/>
    <property type="match status" value="1"/>
</dbReference>
<organism evidence="9 10">
    <name type="scientific">Variovorax robiniae</name>
    <dbReference type="NCBI Taxonomy" id="1836199"/>
    <lineage>
        <taxon>Bacteria</taxon>
        <taxon>Pseudomonadati</taxon>
        <taxon>Pseudomonadota</taxon>
        <taxon>Betaproteobacteria</taxon>
        <taxon>Burkholderiales</taxon>
        <taxon>Comamonadaceae</taxon>
        <taxon>Variovorax</taxon>
    </lineage>
</organism>
<evidence type="ECO:0000256" key="3">
    <source>
        <dbReference type="ARBA" id="ARBA00022475"/>
    </source>
</evidence>
<keyword evidence="2 7" id="KW-0813">Transport</keyword>
<dbReference type="PANTHER" id="PTHR30151">
    <property type="entry name" value="ALKANE SULFONATE ABC TRANSPORTER-RELATED, MEMBRANE SUBUNIT"/>
    <property type="match status" value="1"/>
</dbReference>
<evidence type="ECO:0000313" key="9">
    <source>
        <dbReference type="EMBL" id="MEJ8856573.1"/>
    </source>
</evidence>
<reference evidence="9 10" key="1">
    <citation type="submission" date="2024-03" db="EMBL/GenBank/DDBJ databases">
        <title>Novel species of the genus Variovorax.</title>
        <authorList>
            <person name="Liu Q."/>
            <person name="Xin Y.-H."/>
        </authorList>
    </citation>
    <scope>NUCLEOTIDE SEQUENCE [LARGE SCALE GENOMIC DNA]</scope>
    <source>
        <strain evidence="9 10">KACC 18901</strain>
    </source>
</reference>
<keyword evidence="3" id="KW-1003">Cell membrane</keyword>
<evidence type="ECO:0000259" key="8">
    <source>
        <dbReference type="PROSITE" id="PS50928"/>
    </source>
</evidence>
<evidence type="ECO:0000256" key="7">
    <source>
        <dbReference type="RuleBase" id="RU363032"/>
    </source>
</evidence>
<keyword evidence="10" id="KW-1185">Reference proteome</keyword>
<keyword evidence="5 7" id="KW-1133">Transmembrane helix</keyword>
<sequence length="265" mass="28025">MTALRSQGMAVPAWSKPLIGLSGFLLLWQAVVLVGGISEEYLPGVPAVAQALWVQLTDRDFWTSEGLTLVRAVGGLLLATLTGVGAALLGARYRVIDRALSPLVQVMLSLPPAALVPLAIFGLGLGAKLFAFIIWFAAVWNIYVNAQSALAASEPVQLHVARTLGYGGWDTLWRVRLPAALPEIFTGIRVAAAGSLMATVAAEMLAGKDGLGFMLYDTAFALRIPEMFALLAVAGLNGVLVNALIVRLRRALAGWHDKLAAMAQA</sequence>
<dbReference type="CDD" id="cd06261">
    <property type="entry name" value="TM_PBP2"/>
    <property type="match status" value="1"/>
</dbReference>
<keyword evidence="4 7" id="KW-0812">Transmembrane</keyword>
<evidence type="ECO:0000313" key="10">
    <source>
        <dbReference type="Proteomes" id="UP001367030"/>
    </source>
</evidence>
<dbReference type="InterPro" id="IPR000515">
    <property type="entry name" value="MetI-like"/>
</dbReference>